<dbReference type="PANTHER" id="PTHR43037">
    <property type="entry name" value="UNNAMED PRODUCT-RELATED"/>
    <property type="match status" value="1"/>
</dbReference>
<accession>A0ABP8H5X2</accession>
<keyword evidence="4" id="KW-1185">Reference proteome</keyword>
<dbReference type="Proteomes" id="UP001500975">
    <property type="component" value="Unassembled WGS sequence"/>
</dbReference>
<dbReference type="PANTHER" id="PTHR43037:SF1">
    <property type="entry name" value="BLL1128 PROTEIN"/>
    <property type="match status" value="1"/>
</dbReference>
<dbReference type="Gene3D" id="3.40.50.1820">
    <property type="entry name" value="alpha/beta hydrolase"/>
    <property type="match status" value="1"/>
</dbReference>
<evidence type="ECO:0008006" key="5">
    <source>
        <dbReference type="Google" id="ProtNLM"/>
    </source>
</evidence>
<keyword evidence="1" id="KW-0732">Signal</keyword>
<dbReference type="InterPro" id="IPR010126">
    <property type="entry name" value="Esterase_phb"/>
</dbReference>
<organism evidence="3 4">
    <name type="scientific">Variovorax defluvii</name>
    <dbReference type="NCBI Taxonomy" id="913761"/>
    <lineage>
        <taxon>Bacteria</taxon>
        <taxon>Pseudomonadati</taxon>
        <taxon>Pseudomonadota</taxon>
        <taxon>Betaproteobacteria</taxon>
        <taxon>Burkholderiales</taxon>
        <taxon>Comamonadaceae</taxon>
        <taxon>Variovorax</taxon>
    </lineage>
</organism>
<evidence type="ECO:0000256" key="2">
    <source>
        <dbReference type="ARBA" id="ARBA00022801"/>
    </source>
</evidence>
<evidence type="ECO:0000313" key="3">
    <source>
        <dbReference type="EMBL" id="GAA4334852.1"/>
    </source>
</evidence>
<proteinExistence type="predicted"/>
<dbReference type="SUPFAM" id="SSF53474">
    <property type="entry name" value="alpha/beta-Hydrolases"/>
    <property type="match status" value="1"/>
</dbReference>
<dbReference type="InterPro" id="IPR029058">
    <property type="entry name" value="AB_hydrolase_fold"/>
</dbReference>
<evidence type="ECO:0000313" key="4">
    <source>
        <dbReference type="Proteomes" id="UP001500975"/>
    </source>
</evidence>
<name>A0ABP8H5X2_9BURK</name>
<gene>
    <name evidence="3" type="ORF">GCM10023165_10960</name>
</gene>
<evidence type="ECO:0000256" key="1">
    <source>
        <dbReference type="ARBA" id="ARBA00022729"/>
    </source>
</evidence>
<dbReference type="InterPro" id="IPR050955">
    <property type="entry name" value="Plant_Biomass_Hydrol_Est"/>
</dbReference>
<dbReference type="Pfam" id="PF10503">
    <property type="entry name" value="Esterase_PHB"/>
    <property type="match status" value="1"/>
</dbReference>
<protein>
    <recommendedName>
        <fullName evidence="5">Phospholipase</fullName>
    </recommendedName>
</protein>
<sequence length="328" mass="35019">MNALTKATLRSGKRIATQVQRAAAEQFKPPRGPGDWLPGLALGPGGARRYHLYRPPDVPRGERLPLVVMLHGCGQTGRNFAASTRMNLIAARERFFVLYPEQDRLVHPQGCWNWYDRRSGKADAEAATLMAAIDQVCMLYPADRERVAVVGLSAGAGMAALMTTRYPVRFKAVAMHSGVAPGAARSPATALGAMRGRHVPPMPTTAVGKAMGAAAVFTTLPPLLVLHGDADLVVSASNAMSTASVWAAATSAKPGIERTVQRGKRHPMRVTEFKRGGRTFVMLCEIAGLGHAWSGGAPRQPFSDAAGPNASRLIWSFVSRQFKSAAAT</sequence>
<dbReference type="EMBL" id="BAABGJ010000009">
    <property type="protein sequence ID" value="GAA4334852.1"/>
    <property type="molecule type" value="Genomic_DNA"/>
</dbReference>
<comment type="caution">
    <text evidence="3">The sequence shown here is derived from an EMBL/GenBank/DDBJ whole genome shotgun (WGS) entry which is preliminary data.</text>
</comment>
<keyword evidence="2" id="KW-0378">Hydrolase</keyword>
<reference evidence="4" key="1">
    <citation type="journal article" date="2019" name="Int. J. Syst. Evol. Microbiol.">
        <title>The Global Catalogue of Microorganisms (GCM) 10K type strain sequencing project: providing services to taxonomists for standard genome sequencing and annotation.</title>
        <authorList>
            <consortium name="The Broad Institute Genomics Platform"/>
            <consortium name="The Broad Institute Genome Sequencing Center for Infectious Disease"/>
            <person name="Wu L."/>
            <person name="Ma J."/>
        </authorList>
    </citation>
    <scope>NUCLEOTIDE SEQUENCE [LARGE SCALE GENOMIC DNA]</scope>
    <source>
        <strain evidence="4">JCM 17804</strain>
    </source>
</reference>